<dbReference type="GO" id="GO:0005789">
    <property type="term" value="C:endoplasmic reticulum membrane"/>
    <property type="evidence" value="ECO:0007669"/>
    <property type="project" value="UniProtKB-SubCell"/>
</dbReference>
<dbReference type="EC" id="3.4.24.84" evidence="15"/>
<keyword evidence="6 15" id="KW-0256">Endoplasmic reticulum</keyword>
<feature type="transmembrane region" description="Helical" evidence="15">
    <location>
        <begin position="306"/>
        <end position="326"/>
    </location>
</feature>
<keyword evidence="7 14" id="KW-0862">Zinc</keyword>
<comment type="subcellular location">
    <subcellularLocation>
        <location evidence="1 15">Endoplasmic reticulum membrane</location>
        <topology evidence="1 15">Multi-pass membrane protein</topology>
    </subcellularLocation>
</comment>
<protein>
    <recommendedName>
        <fullName evidence="15">CAAX prenyl protease</fullName>
        <ecNumber evidence="15">3.4.24.84</ecNumber>
    </recommendedName>
</protein>
<keyword evidence="10 15" id="KW-0472">Membrane</keyword>
<dbReference type="Pfam" id="PF16491">
    <property type="entry name" value="Peptidase_M48_N"/>
    <property type="match status" value="1"/>
</dbReference>
<keyword evidence="8 15" id="KW-1133">Transmembrane helix</keyword>
<feature type="transmembrane region" description="Helical" evidence="15">
    <location>
        <begin position="118"/>
        <end position="135"/>
    </location>
</feature>
<keyword evidence="4 14" id="KW-0479">Metal-binding</keyword>
<feature type="transmembrane region" description="Helical" evidence="15">
    <location>
        <begin position="170"/>
        <end position="190"/>
    </location>
</feature>
<dbReference type="InterPro" id="IPR027057">
    <property type="entry name" value="CAXX_Prtase_1"/>
</dbReference>
<evidence type="ECO:0000256" key="9">
    <source>
        <dbReference type="ARBA" id="ARBA00023049"/>
    </source>
</evidence>
<dbReference type="GO" id="GO:0046872">
    <property type="term" value="F:metal ion binding"/>
    <property type="evidence" value="ECO:0007669"/>
    <property type="project" value="UniProtKB-UniRule"/>
</dbReference>
<name>A0A4P9X488_9FUNG</name>
<feature type="binding site" evidence="14">
    <location>
        <position position="296"/>
    </location>
    <ligand>
        <name>Zn(2+)</name>
        <dbReference type="ChEBI" id="CHEBI:29105"/>
        <note>catalytic</note>
    </ligand>
</feature>
<dbReference type="PANTHER" id="PTHR10120">
    <property type="entry name" value="CAAX PRENYL PROTEASE 1"/>
    <property type="match status" value="1"/>
</dbReference>
<evidence type="ECO:0000313" key="19">
    <source>
        <dbReference type="Proteomes" id="UP000274922"/>
    </source>
</evidence>
<evidence type="ECO:0000256" key="10">
    <source>
        <dbReference type="ARBA" id="ARBA00023136"/>
    </source>
</evidence>
<keyword evidence="9 15" id="KW-0482">Metalloprotease</keyword>
<feature type="transmembrane region" description="Helical" evidence="15">
    <location>
        <begin position="19"/>
        <end position="36"/>
    </location>
</feature>
<evidence type="ECO:0000259" key="16">
    <source>
        <dbReference type="Pfam" id="PF01435"/>
    </source>
</evidence>
<keyword evidence="19" id="KW-1185">Reference proteome</keyword>
<evidence type="ECO:0000256" key="12">
    <source>
        <dbReference type="ARBA" id="ARBA00060927"/>
    </source>
</evidence>
<evidence type="ECO:0000256" key="11">
    <source>
        <dbReference type="ARBA" id="ARBA00044456"/>
    </source>
</evidence>
<dbReference type="GO" id="GO:0071586">
    <property type="term" value="P:CAAX-box protein processing"/>
    <property type="evidence" value="ECO:0007669"/>
    <property type="project" value="UniProtKB-UniRule"/>
</dbReference>
<dbReference type="EMBL" id="ML014252">
    <property type="protein sequence ID" value="RKO99850.1"/>
    <property type="molecule type" value="Genomic_DNA"/>
</dbReference>
<feature type="binding site" evidence="14">
    <location>
        <position position="376"/>
    </location>
    <ligand>
        <name>Zn(2+)</name>
        <dbReference type="ChEBI" id="CHEBI:29105"/>
        <note>catalytic</note>
    </ligand>
</feature>
<keyword evidence="3 15" id="KW-0812">Transmembrane</keyword>
<evidence type="ECO:0000256" key="1">
    <source>
        <dbReference type="ARBA" id="ARBA00004477"/>
    </source>
</evidence>
<organism evidence="18 19">
    <name type="scientific">Caulochytrium protostelioides</name>
    <dbReference type="NCBI Taxonomy" id="1555241"/>
    <lineage>
        <taxon>Eukaryota</taxon>
        <taxon>Fungi</taxon>
        <taxon>Fungi incertae sedis</taxon>
        <taxon>Chytridiomycota</taxon>
        <taxon>Chytridiomycota incertae sedis</taxon>
        <taxon>Chytridiomycetes</taxon>
        <taxon>Caulochytriales</taxon>
        <taxon>Caulochytriaceae</taxon>
        <taxon>Caulochytrium</taxon>
    </lineage>
</organism>
<dbReference type="FunFam" id="3.30.2010.10:FF:000002">
    <property type="entry name" value="CAAX prenyl protease"/>
    <property type="match status" value="1"/>
</dbReference>
<comment type="catalytic activity">
    <reaction evidence="11 15">
        <text>Hydrolyzes the peptide bond -P2-(S-farnesyl or geranylgeranyl)C-P1'-P2'-P3'-COOH where P1' and P2' are amino acids with aliphatic side chains and P3' is any C-terminal residue.</text>
        <dbReference type="EC" id="3.4.24.84"/>
    </reaction>
</comment>
<evidence type="ECO:0000256" key="5">
    <source>
        <dbReference type="ARBA" id="ARBA00022801"/>
    </source>
</evidence>
<sequence length="440" mass="49293">MWVTSACALWHSLPLLKQVVLSINAAVYVGETYLLLRQRRKAAIPVPVPAEVAALSKPEEIAQSRRYTQAKLAFALFTGFYDMVQTTAIILLDVLPWLWQCSAHVLARAGYDAAVSPILQSCVFITLYSLGSTVLSQPTSLYNTFVIEERFGFNKQTLGLYIKDLVKSTLVTSAIGLPIAAAFIKIIAWAGDNFPLYVWAFIACVQVVMITLYPIYIAPLFNTFTPLEDGELKSALRALADRVRFPLTKMFVIDGSTRSGHSNAYFTGLFREKRIVIFDTLIAQNSVREICAVGAHEMGHWAHSHIVQSLLISQVHLLAVFYGFRLAIHYGPLYTAFGFHGPDRPILIGFLLFGMLNTPIDTLVTFMMNVRSRHNEFQADRYAVDLGYAADLKTALTKLHVKNLGNLNPDAWYSAWHYSHPPLVERLRAMDRDAASKKKE</sequence>
<evidence type="ECO:0000256" key="6">
    <source>
        <dbReference type="ARBA" id="ARBA00022824"/>
    </source>
</evidence>
<proteinExistence type="inferred from homology"/>
<keyword evidence="2 15" id="KW-0645">Protease</keyword>
<reference evidence="19" key="1">
    <citation type="journal article" date="2018" name="Nat. Microbiol.">
        <title>Leveraging single-cell genomics to expand the fungal tree of life.</title>
        <authorList>
            <person name="Ahrendt S.R."/>
            <person name="Quandt C.A."/>
            <person name="Ciobanu D."/>
            <person name="Clum A."/>
            <person name="Salamov A."/>
            <person name="Andreopoulos B."/>
            <person name="Cheng J.F."/>
            <person name="Woyke T."/>
            <person name="Pelin A."/>
            <person name="Henrissat B."/>
            <person name="Reynolds N.K."/>
            <person name="Benny G.L."/>
            <person name="Smith M.E."/>
            <person name="James T.Y."/>
            <person name="Grigoriev I.V."/>
        </authorList>
    </citation>
    <scope>NUCLEOTIDE SEQUENCE [LARGE SCALE GENOMIC DNA]</scope>
    <source>
        <strain evidence="19">ATCC 52028</strain>
    </source>
</reference>
<dbReference type="AlphaFoldDB" id="A0A4P9X488"/>
<evidence type="ECO:0000256" key="3">
    <source>
        <dbReference type="ARBA" id="ARBA00022692"/>
    </source>
</evidence>
<feature type="domain" description="Peptidase M48" evidence="16">
    <location>
        <begin position="226"/>
        <end position="431"/>
    </location>
</feature>
<dbReference type="GO" id="GO:0004222">
    <property type="term" value="F:metalloendopeptidase activity"/>
    <property type="evidence" value="ECO:0007669"/>
    <property type="project" value="UniProtKB-UniRule"/>
</dbReference>
<comment type="function">
    <text evidence="15">Proteolytically removes the C-terminal three residues of farnesylated proteins.</text>
</comment>
<evidence type="ECO:0000256" key="14">
    <source>
        <dbReference type="PIRSR" id="PIRSR627057-2"/>
    </source>
</evidence>
<dbReference type="InterPro" id="IPR001915">
    <property type="entry name" value="Peptidase_M48"/>
</dbReference>
<comment type="similarity">
    <text evidence="12 15">Belongs to the peptidase M48A family.</text>
</comment>
<evidence type="ECO:0000256" key="15">
    <source>
        <dbReference type="RuleBase" id="RU366005"/>
    </source>
</evidence>
<evidence type="ECO:0000259" key="17">
    <source>
        <dbReference type="Pfam" id="PF16491"/>
    </source>
</evidence>
<feature type="domain" description="CAAX prenyl protease 1 N-terminal" evidence="17">
    <location>
        <begin position="46"/>
        <end position="223"/>
    </location>
</feature>
<evidence type="ECO:0000256" key="4">
    <source>
        <dbReference type="ARBA" id="ARBA00022723"/>
    </source>
</evidence>
<feature type="transmembrane region" description="Helical" evidence="15">
    <location>
        <begin position="346"/>
        <end position="368"/>
    </location>
</feature>
<dbReference type="OrthoDB" id="360839at2759"/>
<gene>
    <name evidence="18" type="ORF">CXG81DRAFT_13942</name>
</gene>
<feature type="transmembrane region" description="Helical" evidence="15">
    <location>
        <begin position="196"/>
        <end position="216"/>
    </location>
</feature>
<evidence type="ECO:0000313" key="18">
    <source>
        <dbReference type="EMBL" id="RKO99850.1"/>
    </source>
</evidence>
<dbReference type="Pfam" id="PF01435">
    <property type="entry name" value="Peptidase_M48"/>
    <property type="match status" value="1"/>
</dbReference>
<evidence type="ECO:0000256" key="2">
    <source>
        <dbReference type="ARBA" id="ARBA00022670"/>
    </source>
</evidence>
<feature type="transmembrane region" description="Helical" evidence="15">
    <location>
        <begin position="72"/>
        <end position="98"/>
    </location>
</feature>
<feature type="active site" description="Proton donor" evidence="13">
    <location>
        <position position="380"/>
    </location>
</feature>
<feature type="active site" evidence="13">
    <location>
        <position position="297"/>
    </location>
</feature>
<feature type="binding site" evidence="14">
    <location>
        <position position="300"/>
    </location>
    <ligand>
        <name>Zn(2+)</name>
        <dbReference type="ChEBI" id="CHEBI:29105"/>
        <note>catalytic</note>
    </ligand>
</feature>
<dbReference type="Gene3D" id="3.30.2010.10">
    <property type="entry name" value="Metalloproteases ('zincins'), catalytic domain"/>
    <property type="match status" value="1"/>
</dbReference>
<evidence type="ECO:0000256" key="13">
    <source>
        <dbReference type="PIRSR" id="PIRSR627057-1"/>
    </source>
</evidence>
<evidence type="ECO:0000256" key="7">
    <source>
        <dbReference type="ARBA" id="ARBA00022833"/>
    </source>
</evidence>
<keyword evidence="5 15" id="KW-0378">Hydrolase</keyword>
<comment type="cofactor">
    <cofactor evidence="14 15">
        <name>Zn(2+)</name>
        <dbReference type="ChEBI" id="CHEBI:29105"/>
    </cofactor>
    <text evidence="14 15">Binds 1 zinc ion per subunit.</text>
</comment>
<dbReference type="CDD" id="cd07343">
    <property type="entry name" value="M48A_Zmpste24p_like"/>
    <property type="match status" value="1"/>
</dbReference>
<dbReference type="Proteomes" id="UP000274922">
    <property type="component" value="Unassembled WGS sequence"/>
</dbReference>
<dbReference type="InterPro" id="IPR032456">
    <property type="entry name" value="Peptidase_M48_N"/>
</dbReference>
<dbReference type="STRING" id="1555241.A0A4P9X488"/>
<evidence type="ECO:0000256" key="8">
    <source>
        <dbReference type="ARBA" id="ARBA00022989"/>
    </source>
</evidence>
<accession>A0A4P9X488</accession>